<keyword evidence="1" id="KW-0805">Transcription regulation</keyword>
<evidence type="ECO:0000313" key="6">
    <source>
        <dbReference type="Proteomes" id="UP000190813"/>
    </source>
</evidence>
<dbReference type="GO" id="GO:0003677">
    <property type="term" value="F:DNA binding"/>
    <property type="evidence" value="ECO:0007669"/>
    <property type="project" value="UniProtKB-KW"/>
</dbReference>
<dbReference type="EMBL" id="MAHX01000021">
    <property type="protein sequence ID" value="OPC61168.1"/>
    <property type="molecule type" value="Genomic_DNA"/>
</dbReference>
<dbReference type="PANTHER" id="PTHR44688:SF16">
    <property type="entry name" value="DNA-BINDING TRANSCRIPTIONAL ACTIVATOR DEVR_DOSR"/>
    <property type="match status" value="1"/>
</dbReference>
<dbReference type="SUPFAM" id="SSF46894">
    <property type="entry name" value="C-terminal effector domain of the bipartite response regulators"/>
    <property type="match status" value="1"/>
</dbReference>
<dbReference type="InterPro" id="IPR016032">
    <property type="entry name" value="Sig_transdc_resp-reg_C-effctor"/>
</dbReference>
<dbReference type="PROSITE" id="PS50043">
    <property type="entry name" value="HTH_LUXR_2"/>
    <property type="match status" value="1"/>
</dbReference>
<dbReference type="PROSITE" id="PS00622">
    <property type="entry name" value="HTH_LUXR_1"/>
    <property type="match status" value="1"/>
</dbReference>
<dbReference type="CDD" id="cd06170">
    <property type="entry name" value="LuxR_C_like"/>
    <property type="match status" value="1"/>
</dbReference>
<comment type="caution">
    <text evidence="5">The sequence shown here is derived from an EMBL/GenBank/DDBJ whole genome shotgun (WGS) entry which is preliminary data.</text>
</comment>
<evidence type="ECO:0000256" key="1">
    <source>
        <dbReference type="ARBA" id="ARBA00023015"/>
    </source>
</evidence>
<dbReference type="InterPro" id="IPR036388">
    <property type="entry name" value="WH-like_DNA-bd_sf"/>
</dbReference>
<reference evidence="5 6" key="1">
    <citation type="submission" date="2016-06" db="EMBL/GenBank/DDBJ databases">
        <title>Revisiting the taxonomy of the Elizabethkingia Genus based on Whole-Genome Sequencing, Optical Mapping, and MALDI-TOF.</title>
        <authorList>
            <person name="Nicholson A.C."/>
        </authorList>
    </citation>
    <scope>NUCLEOTIDE SEQUENCE [LARGE SCALE GENOMIC DNA]</scope>
    <source>
        <strain evidence="5 6">G4070</strain>
    </source>
</reference>
<proteinExistence type="predicted"/>
<name>A0A1T3M923_9FLAO</name>
<dbReference type="InterPro" id="IPR000792">
    <property type="entry name" value="Tscrpt_reg_LuxR_C"/>
</dbReference>
<keyword evidence="3" id="KW-0804">Transcription</keyword>
<keyword evidence="6" id="KW-1185">Reference proteome</keyword>
<organism evidence="5 6">
    <name type="scientific">Elizabethkingia occulta</name>
    <dbReference type="NCBI Taxonomy" id="1867263"/>
    <lineage>
        <taxon>Bacteria</taxon>
        <taxon>Pseudomonadati</taxon>
        <taxon>Bacteroidota</taxon>
        <taxon>Flavobacteriia</taxon>
        <taxon>Flavobacteriales</taxon>
        <taxon>Weeksellaceae</taxon>
        <taxon>Elizabethkingia</taxon>
    </lineage>
</organism>
<protein>
    <submittedName>
        <fullName evidence="5">Helix-turn-helix transcriptional regulator</fullName>
    </submittedName>
</protein>
<dbReference type="SMART" id="SM00421">
    <property type="entry name" value="HTH_LUXR"/>
    <property type="match status" value="1"/>
</dbReference>
<dbReference type="Pfam" id="PF00196">
    <property type="entry name" value="GerE"/>
    <property type="match status" value="1"/>
</dbReference>
<dbReference type="InterPro" id="IPR035965">
    <property type="entry name" value="PAS-like_dom_sf"/>
</dbReference>
<dbReference type="AlphaFoldDB" id="A0A1T3M923"/>
<dbReference type="PRINTS" id="PR00038">
    <property type="entry name" value="HTHLUXR"/>
</dbReference>
<dbReference type="GO" id="GO:0006355">
    <property type="term" value="P:regulation of DNA-templated transcription"/>
    <property type="evidence" value="ECO:0007669"/>
    <property type="project" value="InterPro"/>
</dbReference>
<dbReference type="SUPFAM" id="SSF55785">
    <property type="entry name" value="PYP-like sensor domain (PAS domain)"/>
    <property type="match status" value="1"/>
</dbReference>
<evidence type="ECO:0000259" key="4">
    <source>
        <dbReference type="PROSITE" id="PS50043"/>
    </source>
</evidence>
<dbReference type="PANTHER" id="PTHR44688">
    <property type="entry name" value="DNA-BINDING TRANSCRIPTIONAL ACTIVATOR DEVR_DOSR"/>
    <property type="match status" value="1"/>
</dbReference>
<sequence length="268" mass="31855">MKRIPAINIQHFVEGIRINDGNNINDNKDYFSYFSDAIDRAKNFAIGPFFWFIPNNYQLKIKWVSNNAGMLTPYSNEEWYNKGPEFFADQLHPDDRDYVLSACIFIYKIFADTKTINKENFVFNIYARFLDRHKEYRWRVIQVAKIYMNEQNQIESALHIIYDLSHLQIKNMPLLSLVDINNNHVQYFKSFEESIEPEYVDIPVITKREKEILQLMAQGDNTPIIAQKLFISYHTVQNHKRNLRKKTNTKTSSELIAYVIKYNILFIS</sequence>
<evidence type="ECO:0000256" key="2">
    <source>
        <dbReference type="ARBA" id="ARBA00023125"/>
    </source>
</evidence>
<evidence type="ECO:0000256" key="3">
    <source>
        <dbReference type="ARBA" id="ARBA00023163"/>
    </source>
</evidence>
<dbReference type="Gene3D" id="1.10.10.10">
    <property type="entry name" value="Winged helix-like DNA-binding domain superfamily/Winged helix DNA-binding domain"/>
    <property type="match status" value="1"/>
</dbReference>
<gene>
    <name evidence="5" type="ORF">BAZ10_11940</name>
</gene>
<keyword evidence="2" id="KW-0238">DNA-binding</keyword>
<accession>A0A1T3M923</accession>
<dbReference type="RefSeq" id="WP_078773217.1">
    <property type="nucleotide sequence ID" value="NZ_CBCSBR010000044.1"/>
</dbReference>
<dbReference type="Proteomes" id="UP000190813">
    <property type="component" value="Unassembled WGS sequence"/>
</dbReference>
<feature type="domain" description="HTH luxR-type" evidence="4">
    <location>
        <begin position="198"/>
        <end position="263"/>
    </location>
</feature>
<dbReference type="Gene3D" id="3.30.450.20">
    <property type="entry name" value="PAS domain"/>
    <property type="match status" value="1"/>
</dbReference>
<evidence type="ECO:0000313" key="5">
    <source>
        <dbReference type="EMBL" id="OPC61168.1"/>
    </source>
</evidence>